<comment type="caution">
    <text evidence="2">The sequence shown here is derived from an EMBL/GenBank/DDBJ whole genome shotgun (WGS) entry which is preliminary data.</text>
</comment>
<protein>
    <submittedName>
        <fullName evidence="2">UBP-type zinc finger domain-containing protein</fullName>
    </submittedName>
</protein>
<dbReference type="AlphaFoldDB" id="A0A562ZFH2"/>
<dbReference type="OrthoDB" id="120315at2"/>
<evidence type="ECO:0000313" key="3">
    <source>
        <dbReference type="Proteomes" id="UP000318199"/>
    </source>
</evidence>
<dbReference type="InterPro" id="IPR001607">
    <property type="entry name" value="Znf_UBP"/>
</dbReference>
<dbReference type="GO" id="GO:0008270">
    <property type="term" value="F:zinc ion binding"/>
    <property type="evidence" value="ECO:0007669"/>
    <property type="project" value="InterPro"/>
</dbReference>
<organism evidence="2 3">
    <name type="scientific">Caenimonas sedimenti</name>
    <dbReference type="NCBI Taxonomy" id="2596921"/>
    <lineage>
        <taxon>Bacteria</taxon>
        <taxon>Pseudomonadati</taxon>
        <taxon>Pseudomonadota</taxon>
        <taxon>Betaproteobacteria</taxon>
        <taxon>Burkholderiales</taxon>
        <taxon>Comamonadaceae</taxon>
        <taxon>Caenimonas</taxon>
    </lineage>
</organism>
<dbReference type="InterPro" id="IPR013083">
    <property type="entry name" value="Znf_RING/FYVE/PHD"/>
</dbReference>
<keyword evidence="3" id="KW-1185">Reference proteome</keyword>
<accession>A0A562ZFH2</accession>
<dbReference type="SUPFAM" id="SSF57850">
    <property type="entry name" value="RING/U-box"/>
    <property type="match status" value="1"/>
</dbReference>
<dbReference type="Pfam" id="PF02148">
    <property type="entry name" value="zf-UBP"/>
    <property type="match status" value="1"/>
</dbReference>
<dbReference type="Proteomes" id="UP000318199">
    <property type="component" value="Unassembled WGS sequence"/>
</dbReference>
<reference evidence="2 3" key="1">
    <citation type="submission" date="2019-07" db="EMBL/GenBank/DDBJ databases">
        <title>Caenimonas sedimenti sp. nov., isolated from activated sludge.</title>
        <authorList>
            <person name="Xu J."/>
        </authorList>
    </citation>
    <scope>NUCLEOTIDE SEQUENCE [LARGE SCALE GENOMIC DNA]</scope>
    <source>
        <strain evidence="2 3">HX-9-20</strain>
    </source>
</reference>
<dbReference type="PROSITE" id="PS51257">
    <property type="entry name" value="PROKAR_LIPOPROTEIN"/>
    <property type="match status" value="1"/>
</dbReference>
<dbReference type="EMBL" id="VOBQ01000027">
    <property type="protein sequence ID" value="TWO66017.1"/>
    <property type="molecule type" value="Genomic_DNA"/>
</dbReference>
<dbReference type="PROSITE" id="PS50271">
    <property type="entry name" value="ZF_UBP"/>
    <property type="match status" value="1"/>
</dbReference>
<proteinExistence type="predicted"/>
<dbReference type="Gene3D" id="3.30.40.10">
    <property type="entry name" value="Zinc/RING finger domain, C3HC4 (zinc finger)"/>
    <property type="match status" value="1"/>
</dbReference>
<dbReference type="RefSeq" id="WP_145896849.1">
    <property type="nucleotide sequence ID" value="NZ_VOBQ01000027.1"/>
</dbReference>
<sequence>MTIKACAHVPAAPAASTSTGCQECLAMGDTWVHLRTCLHCGHVGCCDSSKNKHATGHFKSTGHAVVQSAEPGEDWRWCYVDERQVG</sequence>
<gene>
    <name evidence="2" type="ORF">FN976_26930</name>
</gene>
<feature type="domain" description="UBP-type" evidence="1">
    <location>
        <begin position="4"/>
        <end position="86"/>
    </location>
</feature>
<evidence type="ECO:0000259" key="1">
    <source>
        <dbReference type="PROSITE" id="PS50271"/>
    </source>
</evidence>
<name>A0A562ZFH2_9BURK</name>
<evidence type="ECO:0000313" key="2">
    <source>
        <dbReference type="EMBL" id="TWO66017.1"/>
    </source>
</evidence>